<comment type="caution">
    <text evidence="2">The sequence shown here is derived from an EMBL/GenBank/DDBJ whole genome shotgun (WGS) entry which is preliminary data.</text>
</comment>
<dbReference type="Proteomes" id="UP000095192">
    <property type="component" value="Unassembled WGS sequence"/>
</dbReference>
<dbReference type="EMBL" id="JROU02001725">
    <property type="protein sequence ID" value="OEH75417.1"/>
    <property type="molecule type" value="Genomic_DNA"/>
</dbReference>
<feature type="compositionally biased region" description="Basic and acidic residues" evidence="1">
    <location>
        <begin position="81"/>
        <end position="103"/>
    </location>
</feature>
<dbReference type="InParanoid" id="A0A1D3CW40"/>
<accession>A0A1D3CW40</accession>
<evidence type="ECO:0000256" key="1">
    <source>
        <dbReference type="SAM" id="MobiDB-lite"/>
    </source>
</evidence>
<sequence length="113" mass="13229">MEVTAAPDITQSKRESTRKADDEETSRSWRRDSSSPRQRVEGHSRGYSDEYASPRRHRGRRNEYESPDGRYEGTFTIKGLPRPEKREPRRRPEPTNNGDRDCMLKGTLTFKTE</sequence>
<evidence type="ECO:0000313" key="3">
    <source>
        <dbReference type="Proteomes" id="UP000095192"/>
    </source>
</evidence>
<feature type="compositionally biased region" description="Basic and acidic residues" evidence="1">
    <location>
        <begin position="11"/>
        <end position="48"/>
    </location>
</feature>
<feature type="compositionally biased region" description="Basic and acidic residues" evidence="1">
    <location>
        <begin position="61"/>
        <end position="71"/>
    </location>
</feature>
<evidence type="ECO:0000313" key="2">
    <source>
        <dbReference type="EMBL" id="OEH75417.1"/>
    </source>
</evidence>
<gene>
    <name evidence="2" type="ORF">cyc_06703</name>
</gene>
<protein>
    <submittedName>
        <fullName evidence="2">Uncharacterized protein</fullName>
    </submittedName>
</protein>
<dbReference type="VEuPathDB" id="ToxoDB:cyc_06703"/>
<dbReference type="AlphaFoldDB" id="A0A1D3CW40"/>
<proteinExistence type="predicted"/>
<feature type="region of interest" description="Disordered" evidence="1">
    <location>
        <begin position="1"/>
        <end position="113"/>
    </location>
</feature>
<organism evidence="2 3">
    <name type="scientific">Cyclospora cayetanensis</name>
    <dbReference type="NCBI Taxonomy" id="88456"/>
    <lineage>
        <taxon>Eukaryota</taxon>
        <taxon>Sar</taxon>
        <taxon>Alveolata</taxon>
        <taxon>Apicomplexa</taxon>
        <taxon>Conoidasida</taxon>
        <taxon>Coccidia</taxon>
        <taxon>Eucoccidiorida</taxon>
        <taxon>Eimeriorina</taxon>
        <taxon>Eimeriidae</taxon>
        <taxon>Cyclospora</taxon>
    </lineage>
</organism>
<name>A0A1D3CW40_9EIME</name>
<reference evidence="2 3" key="1">
    <citation type="journal article" date="2016" name="BMC Genomics">
        <title>Comparative genomics reveals Cyclospora cayetanensis possesses coccidia-like metabolism and invasion components but unique surface antigens.</title>
        <authorList>
            <person name="Liu S."/>
            <person name="Wang L."/>
            <person name="Zheng H."/>
            <person name="Xu Z."/>
            <person name="Roellig D.M."/>
            <person name="Li N."/>
            <person name="Frace M.A."/>
            <person name="Tang K."/>
            <person name="Arrowood M.J."/>
            <person name="Moss D.M."/>
            <person name="Zhang L."/>
            <person name="Feng Y."/>
            <person name="Xiao L."/>
        </authorList>
    </citation>
    <scope>NUCLEOTIDE SEQUENCE [LARGE SCALE GENOMIC DNA]</scope>
    <source>
        <strain evidence="2 3">CHN_HEN01</strain>
    </source>
</reference>
<keyword evidence="3" id="KW-1185">Reference proteome</keyword>